<name>A0ABV7ZNC9_9CORY</name>
<reference evidence="2" key="1">
    <citation type="journal article" date="2019" name="Int. J. Syst. Evol. Microbiol.">
        <title>The Global Catalogue of Microorganisms (GCM) 10K type strain sequencing project: providing services to taxonomists for standard genome sequencing and annotation.</title>
        <authorList>
            <consortium name="The Broad Institute Genomics Platform"/>
            <consortium name="The Broad Institute Genome Sequencing Center for Infectious Disease"/>
            <person name="Wu L."/>
            <person name="Ma J."/>
        </authorList>
    </citation>
    <scope>NUCLEOTIDE SEQUENCE [LARGE SCALE GENOMIC DNA]</scope>
    <source>
        <strain evidence="2">CCUG 53252</strain>
    </source>
</reference>
<keyword evidence="2" id="KW-1185">Reference proteome</keyword>
<comment type="caution">
    <text evidence="1">The sequence shown here is derived from an EMBL/GenBank/DDBJ whole genome shotgun (WGS) entry which is preliminary data.</text>
</comment>
<protein>
    <recommendedName>
        <fullName evidence="3">Phage protein Gp19/Gp15/Gp42</fullName>
    </recommendedName>
</protein>
<evidence type="ECO:0000313" key="1">
    <source>
        <dbReference type="EMBL" id="MFC3850077.1"/>
    </source>
</evidence>
<gene>
    <name evidence="1" type="ORF">ACFORJ_07850</name>
</gene>
<dbReference type="Proteomes" id="UP001595751">
    <property type="component" value="Unassembled WGS sequence"/>
</dbReference>
<evidence type="ECO:0008006" key="3">
    <source>
        <dbReference type="Google" id="ProtNLM"/>
    </source>
</evidence>
<dbReference type="RefSeq" id="WP_290289476.1">
    <property type="nucleotide sequence ID" value="NZ_CP047211.1"/>
</dbReference>
<evidence type="ECO:0000313" key="2">
    <source>
        <dbReference type="Proteomes" id="UP001595751"/>
    </source>
</evidence>
<proteinExistence type="predicted"/>
<dbReference type="EMBL" id="JBHRZN010000002">
    <property type="protein sequence ID" value="MFC3850077.1"/>
    <property type="molecule type" value="Genomic_DNA"/>
</dbReference>
<sequence>MPRWLTDPLPEVWPDLNETELKQVGRWVIRAEAIIAQRFPTTAARVQEGKLDVGVVAGVIEEMVSRALAKTRRGGMDKLSYPEVSMEWSDNGGAGEGSLLYLTIDELMLLTPPPDPSPRVFSIRKKPRTTW</sequence>
<organism evidence="1 2">
    <name type="scientific">Corynebacterium hansenii</name>
    <dbReference type="NCBI Taxonomy" id="394964"/>
    <lineage>
        <taxon>Bacteria</taxon>
        <taxon>Bacillati</taxon>
        <taxon>Actinomycetota</taxon>
        <taxon>Actinomycetes</taxon>
        <taxon>Mycobacteriales</taxon>
        <taxon>Corynebacteriaceae</taxon>
        <taxon>Corynebacterium</taxon>
    </lineage>
</organism>
<accession>A0ABV7ZNC9</accession>